<dbReference type="InterPro" id="IPR007844">
    <property type="entry name" value="AsmA"/>
</dbReference>
<gene>
    <name evidence="3" type="ORF">KJ970_02480</name>
</gene>
<evidence type="ECO:0000313" key="3">
    <source>
        <dbReference type="EMBL" id="MBU2689765.1"/>
    </source>
</evidence>
<dbReference type="PANTHER" id="PTHR30441">
    <property type="entry name" value="DUF748 DOMAIN-CONTAINING PROTEIN"/>
    <property type="match status" value="1"/>
</dbReference>
<evidence type="ECO:0000313" key="4">
    <source>
        <dbReference type="Proteomes" id="UP000777784"/>
    </source>
</evidence>
<dbReference type="Pfam" id="PF05170">
    <property type="entry name" value="AsmA"/>
    <property type="match status" value="1"/>
</dbReference>
<name>A0A948RRQ2_UNCEI</name>
<dbReference type="PANTHER" id="PTHR30441:SF8">
    <property type="entry name" value="DUF748 DOMAIN-CONTAINING PROTEIN"/>
    <property type="match status" value="1"/>
</dbReference>
<dbReference type="InterPro" id="IPR052894">
    <property type="entry name" value="AsmA-related"/>
</dbReference>
<evidence type="ECO:0000259" key="2">
    <source>
        <dbReference type="Pfam" id="PF05170"/>
    </source>
</evidence>
<dbReference type="GO" id="GO:0090313">
    <property type="term" value="P:regulation of protein targeting to membrane"/>
    <property type="evidence" value="ECO:0007669"/>
    <property type="project" value="TreeGrafter"/>
</dbReference>
<feature type="coiled-coil region" evidence="1">
    <location>
        <begin position="799"/>
        <end position="846"/>
    </location>
</feature>
<dbReference type="AlphaFoldDB" id="A0A948RRQ2"/>
<protein>
    <submittedName>
        <fullName evidence="3">AsmA-like C-terminal region-containing protein</fullName>
    </submittedName>
</protein>
<dbReference type="EMBL" id="JAHJDP010000018">
    <property type="protein sequence ID" value="MBU2689765.1"/>
    <property type="molecule type" value="Genomic_DNA"/>
</dbReference>
<reference evidence="3" key="1">
    <citation type="submission" date="2021-05" db="EMBL/GenBank/DDBJ databases">
        <title>Energy efficiency and biological interactions define the core microbiome of deep oligotrophic groundwater.</title>
        <authorList>
            <person name="Mehrshad M."/>
            <person name="Lopez-Fernandez M."/>
            <person name="Bell E."/>
            <person name="Bernier-Latmani R."/>
            <person name="Bertilsson S."/>
            <person name="Dopson M."/>
        </authorList>
    </citation>
    <scope>NUCLEOTIDE SEQUENCE</scope>
    <source>
        <strain evidence="3">Modern_marine.mb.64</strain>
    </source>
</reference>
<accession>A0A948RRQ2</accession>
<organism evidence="3 4">
    <name type="scientific">Eiseniibacteriota bacterium</name>
    <dbReference type="NCBI Taxonomy" id="2212470"/>
    <lineage>
        <taxon>Bacteria</taxon>
        <taxon>Candidatus Eiseniibacteriota</taxon>
    </lineage>
</organism>
<comment type="caution">
    <text evidence="3">The sequence shown here is derived from an EMBL/GenBank/DDBJ whole genome shotgun (WGS) entry which is preliminary data.</text>
</comment>
<dbReference type="Proteomes" id="UP000777784">
    <property type="component" value="Unassembled WGS sequence"/>
</dbReference>
<sequence>MKKTLIVIAALLLLLVAALFIVPLVFEGQIKEMVKHEANKRMAAALDFDDIGLSLIRHFPKATLTIDKMIIVNKEPFAGDTLLVLPEFEGTVNLGSLIGGGPLEIVSIHLIEPHMNLRVGQDGRNNWQIFAESPPEDVSAVDASTKPFNLAVQTYEIKDGHLSYQDEAGGVQVLVAGLRHQGHGDFSQSQFLLATHTEIAAMTVLMQGTTYLSEAQVVAKADINVDLVNKKYVFADNEIRLNDLALAFTGWAAQRGEEVELDLRLGAPEADLKSLLSMIPFVYQKDFEDLSAEGQLKLAGEIKGVSSKTSLPNFDISVNLNEGRAKYSQMPTSIDQVQMTLQISNRGKEPDDVVVKLDSLHFEILGKAVDITGSVKTPLSDPLLDLNIIGSVDLGTAVNIAPLEQVPDLKGDLRSELHLKGNLSDAEKGHADKFSVSGVLVFTDVDYGSAQLPERLKVSNAQITFSPQRITLDKLIAKVGKSDVSANGLLEDVVGYIFAKKTLKGTLVVKSSFLDLNPWVTDESEKLQAVELPAGVEILMQADFGRVLYDNLELADAAGNLQLKDQILSLLDLHTKTLGGTVVASGNYSFIPPKRPHLFLDAKVTELSIPTTFEKLEAVQRFAPIAHHLVGSFSGEINIDSDLDAALLPMWQEFFSKGQLRIPKVDLKGFAPLDMVADNLQLAKLKNPSMHNLDPAYLIEGGRFRLKPIDFSIDNYLITVSGSNGLDKSIDYKLTIHVPASELKSKTNSFISQLVGQDIAALTNETIVIDVAIGGTLTSPSVKTSLAQIIKGAVTDPLKDAVTAEVDKQKLEAEKKAQEEIAKQKLELEKKKKEAEEKIKNKLKDLFKKP</sequence>
<dbReference type="GO" id="GO:0005886">
    <property type="term" value="C:plasma membrane"/>
    <property type="evidence" value="ECO:0007669"/>
    <property type="project" value="TreeGrafter"/>
</dbReference>
<feature type="domain" description="AsmA" evidence="2">
    <location>
        <begin position="1"/>
        <end position="181"/>
    </location>
</feature>
<proteinExistence type="predicted"/>
<evidence type="ECO:0000256" key="1">
    <source>
        <dbReference type="SAM" id="Coils"/>
    </source>
</evidence>
<keyword evidence="1" id="KW-0175">Coiled coil</keyword>